<evidence type="ECO:0000259" key="1">
    <source>
        <dbReference type="Pfam" id="PF01408"/>
    </source>
</evidence>
<evidence type="ECO:0000313" key="3">
    <source>
        <dbReference type="EMBL" id="NHN29895.1"/>
    </source>
</evidence>
<proteinExistence type="predicted"/>
<dbReference type="Gene3D" id="3.30.360.10">
    <property type="entry name" value="Dihydrodipicolinate Reductase, domain 2"/>
    <property type="match status" value="1"/>
</dbReference>
<dbReference type="SUPFAM" id="SSF55347">
    <property type="entry name" value="Glyceraldehyde-3-phosphate dehydrogenase-like, C-terminal domain"/>
    <property type="match status" value="1"/>
</dbReference>
<accession>A0ABX0J811</accession>
<organism evidence="3 4">
    <name type="scientific">Paenibacillus agricola</name>
    <dbReference type="NCBI Taxonomy" id="2716264"/>
    <lineage>
        <taxon>Bacteria</taxon>
        <taxon>Bacillati</taxon>
        <taxon>Bacillota</taxon>
        <taxon>Bacilli</taxon>
        <taxon>Bacillales</taxon>
        <taxon>Paenibacillaceae</taxon>
        <taxon>Paenibacillus</taxon>
    </lineage>
</organism>
<comment type="caution">
    <text evidence="3">The sequence shown here is derived from an EMBL/GenBank/DDBJ whole genome shotgun (WGS) entry which is preliminary data.</text>
</comment>
<reference evidence="3" key="1">
    <citation type="submission" date="2020-03" db="EMBL/GenBank/DDBJ databases">
        <title>Draft sequencing of Paenibacilllus sp. S3N08.</title>
        <authorList>
            <person name="Kim D.-U."/>
        </authorList>
    </citation>
    <scope>NUCLEOTIDE SEQUENCE</scope>
    <source>
        <strain evidence="3">S3N08</strain>
    </source>
</reference>
<keyword evidence="4" id="KW-1185">Reference proteome</keyword>
<dbReference type="InterPro" id="IPR055170">
    <property type="entry name" value="GFO_IDH_MocA-like_dom"/>
</dbReference>
<protein>
    <submittedName>
        <fullName evidence="3">Gfo/Idh/MocA family oxidoreductase</fullName>
    </submittedName>
</protein>
<dbReference type="RefSeq" id="WP_166148441.1">
    <property type="nucleotide sequence ID" value="NZ_JAAOIW010000003.1"/>
</dbReference>
<dbReference type="EMBL" id="JAAOIW010000003">
    <property type="protein sequence ID" value="NHN29895.1"/>
    <property type="molecule type" value="Genomic_DNA"/>
</dbReference>
<dbReference type="Pfam" id="PF22725">
    <property type="entry name" value="GFO_IDH_MocA_C3"/>
    <property type="match status" value="1"/>
</dbReference>
<feature type="domain" description="Gfo/Idh/MocA-like oxidoreductase N-terminal" evidence="1">
    <location>
        <begin position="4"/>
        <end position="122"/>
    </location>
</feature>
<dbReference type="PANTHER" id="PTHR43708">
    <property type="entry name" value="CONSERVED EXPRESSED OXIDOREDUCTASE (EUROFUNG)"/>
    <property type="match status" value="1"/>
</dbReference>
<evidence type="ECO:0000313" key="4">
    <source>
        <dbReference type="Proteomes" id="UP001165962"/>
    </source>
</evidence>
<dbReference type="InterPro" id="IPR051317">
    <property type="entry name" value="Gfo/Idh/MocA_oxidoreduct"/>
</dbReference>
<evidence type="ECO:0000259" key="2">
    <source>
        <dbReference type="Pfam" id="PF22725"/>
    </source>
</evidence>
<dbReference type="InterPro" id="IPR036291">
    <property type="entry name" value="NAD(P)-bd_dom_sf"/>
</dbReference>
<dbReference type="Pfam" id="PF01408">
    <property type="entry name" value="GFO_IDH_MocA"/>
    <property type="match status" value="1"/>
</dbReference>
<gene>
    <name evidence="3" type="ORF">G9U52_08610</name>
</gene>
<dbReference type="Proteomes" id="UP001165962">
    <property type="component" value="Unassembled WGS sequence"/>
</dbReference>
<dbReference type="InterPro" id="IPR000683">
    <property type="entry name" value="Gfo/Idh/MocA-like_OxRdtase_N"/>
</dbReference>
<dbReference type="PANTHER" id="PTHR43708:SF8">
    <property type="entry name" value="OXIDOREDUCTASE"/>
    <property type="match status" value="1"/>
</dbReference>
<sequence length="361" mass="40578">MSKIRVAILGQGRSGRNIHTISLNQAKAHYEIVAIVDQLPERQERAKREAGCDVYGDYRELLKRSDIDLVINAFPSNLHYPITKEFLDNGFNVLCEKPLARTPEEVDILIDSAQRSGKLLAIYQQSRFAPAFMKAREIIESGAIGRVVQVSIAYNNFARRWDWQTLQSNNGGNLLNTGPHPVDQALQFFGADAIPNVTCILDRANTAGDADDYVKLLLHGPGRPVVEVEISSCCAYPSFTYNVQGTKGGIKGSTSHLDWKYFKPEEQPLPQLVTTPIVNEKGDPAYCRESLKWYEDSWDLPEAQAKELFSLMAESFYSMLYDTMVNGKPLEITPQHVRQQIAVMDECHRQNPLSKLSELTS</sequence>
<name>A0ABX0J811_9BACL</name>
<dbReference type="Gene3D" id="3.40.50.720">
    <property type="entry name" value="NAD(P)-binding Rossmann-like Domain"/>
    <property type="match status" value="1"/>
</dbReference>
<feature type="domain" description="GFO/IDH/MocA-like oxidoreductase" evidence="2">
    <location>
        <begin position="132"/>
        <end position="250"/>
    </location>
</feature>
<dbReference type="SUPFAM" id="SSF51735">
    <property type="entry name" value="NAD(P)-binding Rossmann-fold domains"/>
    <property type="match status" value="1"/>
</dbReference>